<evidence type="ECO:0000313" key="2">
    <source>
        <dbReference type="Proteomes" id="UP001054945"/>
    </source>
</evidence>
<dbReference type="AlphaFoldDB" id="A0AAV4QMF0"/>
<gene>
    <name evidence="1" type="ORF">CEXT_535991</name>
</gene>
<sequence length="97" mass="11320">MLNYITLVLHRESVPFSSFHGKRVHGTWMIMHVLTRELEYPRYLKTKYLASIFSVLTSDRAYPNILEDVLITTHELSIALSRSFALKGFVFSIQYLP</sequence>
<organism evidence="1 2">
    <name type="scientific">Caerostris extrusa</name>
    <name type="common">Bark spider</name>
    <name type="synonym">Caerostris bankana</name>
    <dbReference type="NCBI Taxonomy" id="172846"/>
    <lineage>
        <taxon>Eukaryota</taxon>
        <taxon>Metazoa</taxon>
        <taxon>Ecdysozoa</taxon>
        <taxon>Arthropoda</taxon>
        <taxon>Chelicerata</taxon>
        <taxon>Arachnida</taxon>
        <taxon>Araneae</taxon>
        <taxon>Araneomorphae</taxon>
        <taxon>Entelegynae</taxon>
        <taxon>Araneoidea</taxon>
        <taxon>Araneidae</taxon>
        <taxon>Caerostris</taxon>
    </lineage>
</organism>
<evidence type="ECO:0000313" key="1">
    <source>
        <dbReference type="EMBL" id="GIY08658.1"/>
    </source>
</evidence>
<dbReference type="Proteomes" id="UP001054945">
    <property type="component" value="Unassembled WGS sequence"/>
</dbReference>
<name>A0AAV4QMF0_CAEEX</name>
<accession>A0AAV4QMF0</accession>
<protein>
    <submittedName>
        <fullName evidence="1">Uncharacterized protein</fullName>
    </submittedName>
</protein>
<dbReference type="EMBL" id="BPLR01006274">
    <property type="protein sequence ID" value="GIY08658.1"/>
    <property type="molecule type" value="Genomic_DNA"/>
</dbReference>
<reference evidence="1 2" key="1">
    <citation type="submission" date="2021-06" db="EMBL/GenBank/DDBJ databases">
        <title>Caerostris extrusa draft genome.</title>
        <authorList>
            <person name="Kono N."/>
            <person name="Arakawa K."/>
        </authorList>
    </citation>
    <scope>NUCLEOTIDE SEQUENCE [LARGE SCALE GENOMIC DNA]</scope>
</reference>
<comment type="caution">
    <text evidence="1">The sequence shown here is derived from an EMBL/GenBank/DDBJ whole genome shotgun (WGS) entry which is preliminary data.</text>
</comment>
<proteinExistence type="predicted"/>
<keyword evidence="2" id="KW-1185">Reference proteome</keyword>